<keyword evidence="5 9" id="KW-1133">Transmembrane helix</keyword>
<dbReference type="GO" id="GO:0009103">
    <property type="term" value="P:lipopolysaccharide biosynthetic process"/>
    <property type="evidence" value="ECO:0007669"/>
    <property type="project" value="TreeGrafter"/>
</dbReference>
<evidence type="ECO:0000256" key="9">
    <source>
        <dbReference type="SAM" id="Phobius"/>
    </source>
</evidence>
<keyword evidence="12" id="KW-1185">Reference proteome</keyword>
<dbReference type="InterPro" id="IPR036514">
    <property type="entry name" value="SGNH_hydro_sf"/>
</dbReference>
<dbReference type="Pfam" id="PF01757">
    <property type="entry name" value="Acyl_transf_3"/>
    <property type="match status" value="1"/>
</dbReference>
<keyword evidence="3 11" id="KW-0808">Transferase</keyword>
<evidence type="ECO:0000256" key="3">
    <source>
        <dbReference type="ARBA" id="ARBA00022679"/>
    </source>
</evidence>
<evidence type="ECO:0000259" key="10">
    <source>
        <dbReference type="Pfam" id="PF01757"/>
    </source>
</evidence>
<feature type="region of interest" description="Disordered" evidence="8">
    <location>
        <begin position="432"/>
        <end position="454"/>
    </location>
</feature>
<dbReference type="PANTHER" id="PTHR23028:SF53">
    <property type="entry name" value="ACYL_TRANSF_3 DOMAIN-CONTAINING PROTEIN"/>
    <property type="match status" value="1"/>
</dbReference>
<dbReference type="EMBL" id="CP034726">
    <property type="protein sequence ID" value="QBP17682.1"/>
    <property type="molecule type" value="Genomic_DNA"/>
</dbReference>
<feature type="transmembrane region" description="Helical" evidence="9">
    <location>
        <begin position="21"/>
        <end position="38"/>
    </location>
</feature>
<accession>A0A4P6ZJU3</accession>
<keyword evidence="7" id="KW-0012">Acyltransferase</keyword>
<dbReference type="InterPro" id="IPR002656">
    <property type="entry name" value="Acyl_transf_3_dom"/>
</dbReference>
<dbReference type="SUPFAM" id="SSF52266">
    <property type="entry name" value="SGNH hydrolase"/>
    <property type="match status" value="1"/>
</dbReference>
<sequence>MSRLQMKRKPRLKNSHYITGIDGLRALAVIGVIIYHLLPYDLKGGYMGVPIFFVISGYLITDLFMKEWRQTGTINIKTFYYRRMKRLYPALVTTVIGSGAYITLFQRNLLVHLRSVIWTNLLYVYNWWEIAHGQSYFNRFQGESPFIHLWTLAIDGQYYLFWPWVMVALVLLLHKNSKLLAVLFIALTFIGAWYMAFIYMHTNNINRVYYGTDTRMFSFFAGIALAYMFPVDKVRHKLSAFKRILIDLIGLVSLIGLIYAGFTMAGQSASTYKGGMLLVTLEATVFLGTIVYSHADVNRVMTNPIFHWLGTRSYGIYLYQFPVMIFYEAKVPRTRLSHPLLNAIIEMIIIGLISEASFRWIEQPMHHYDYSRLGYDIKHYFRNRSFKSTMRKLLIIPVIAVFYVCGVGAVQAPNHQNPNMLQKHITTNQRSLSKGNKQLIKRQKKDHGKDKVTNNQLRRPLTKQEQQVAKRYGLNKRQVLDAKSFPMTAVGDSVLVDGSKDLHQVFKNTLIKAKVGGQLNQAADILRQEKSNHTLQKNILVNIGTNAPLTSSQIKEIMDIVGPHRNVYWITAHVPTKPYQNSTNNTIRRAGKKYRNFHVIDWYAASHSHSNYFWSDHVHPNPKGNQEYTSLIVKTIFK</sequence>
<evidence type="ECO:0000256" key="8">
    <source>
        <dbReference type="SAM" id="MobiDB-lite"/>
    </source>
</evidence>
<evidence type="ECO:0000256" key="2">
    <source>
        <dbReference type="ARBA" id="ARBA00022475"/>
    </source>
</evidence>
<dbReference type="Proteomes" id="UP000294321">
    <property type="component" value="Chromosome"/>
</dbReference>
<reference evidence="12" key="1">
    <citation type="submission" date="2018-12" db="EMBL/GenBank/DDBJ databases">
        <title>A new species of lactobacillus.</title>
        <authorList>
            <person name="Jian Y."/>
            <person name="Xin L."/>
            <person name="Hong Z.J."/>
            <person name="Ming L.Z."/>
            <person name="Hong X.Z."/>
        </authorList>
    </citation>
    <scope>NUCLEOTIDE SEQUENCE [LARGE SCALE GENOMIC DNA]</scope>
    <source>
        <strain evidence="12">HSLZ-75</strain>
    </source>
</reference>
<name>A0A4P6ZJU3_9LACO</name>
<dbReference type="KEGG" id="lji:ELX58_00450"/>
<evidence type="ECO:0000313" key="12">
    <source>
        <dbReference type="Proteomes" id="UP000294321"/>
    </source>
</evidence>
<dbReference type="PANTHER" id="PTHR23028">
    <property type="entry name" value="ACETYLTRANSFERASE"/>
    <property type="match status" value="1"/>
</dbReference>
<dbReference type="Gene3D" id="3.40.50.1110">
    <property type="entry name" value="SGNH hydrolase"/>
    <property type="match status" value="1"/>
</dbReference>
<keyword evidence="4 9" id="KW-0812">Transmembrane</keyword>
<evidence type="ECO:0000256" key="5">
    <source>
        <dbReference type="ARBA" id="ARBA00022989"/>
    </source>
</evidence>
<dbReference type="OrthoDB" id="9796461at2"/>
<feature type="transmembrane region" description="Helical" evidence="9">
    <location>
        <begin position="339"/>
        <end position="358"/>
    </location>
</feature>
<evidence type="ECO:0000256" key="1">
    <source>
        <dbReference type="ARBA" id="ARBA00004651"/>
    </source>
</evidence>
<dbReference type="GO" id="GO:0016747">
    <property type="term" value="F:acyltransferase activity, transferring groups other than amino-acyl groups"/>
    <property type="evidence" value="ECO:0007669"/>
    <property type="project" value="InterPro"/>
</dbReference>
<feature type="transmembrane region" description="Helical" evidence="9">
    <location>
        <begin position="86"/>
        <end position="105"/>
    </location>
</feature>
<evidence type="ECO:0000256" key="6">
    <source>
        <dbReference type="ARBA" id="ARBA00023136"/>
    </source>
</evidence>
<feature type="transmembrane region" description="Helical" evidence="9">
    <location>
        <begin position="305"/>
        <end position="327"/>
    </location>
</feature>
<gene>
    <name evidence="11" type="ORF">ELX58_00450</name>
</gene>
<keyword evidence="6 9" id="KW-0472">Membrane</keyword>
<feature type="transmembrane region" description="Helical" evidence="9">
    <location>
        <begin position="244"/>
        <end position="262"/>
    </location>
</feature>
<keyword evidence="2" id="KW-1003">Cell membrane</keyword>
<evidence type="ECO:0000256" key="4">
    <source>
        <dbReference type="ARBA" id="ARBA00022692"/>
    </source>
</evidence>
<feature type="transmembrane region" description="Helical" evidence="9">
    <location>
        <begin position="274"/>
        <end position="293"/>
    </location>
</feature>
<evidence type="ECO:0000256" key="7">
    <source>
        <dbReference type="ARBA" id="ARBA00023315"/>
    </source>
</evidence>
<dbReference type="GO" id="GO:0005886">
    <property type="term" value="C:plasma membrane"/>
    <property type="evidence" value="ECO:0007669"/>
    <property type="project" value="UniProtKB-SubCell"/>
</dbReference>
<dbReference type="AlphaFoldDB" id="A0A4P6ZJU3"/>
<dbReference type="InterPro" id="IPR050879">
    <property type="entry name" value="Acyltransferase_3"/>
</dbReference>
<feature type="transmembrane region" description="Helical" evidence="9">
    <location>
        <begin position="393"/>
        <end position="412"/>
    </location>
</feature>
<feature type="transmembrane region" description="Helical" evidence="9">
    <location>
        <begin position="214"/>
        <end position="232"/>
    </location>
</feature>
<feature type="domain" description="Acyltransferase 3" evidence="10">
    <location>
        <begin position="19"/>
        <end position="351"/>
    </location>
</feature>
<evidence type="ECO:0000313" key="11">
    <source>
        <dbReference type="EMBL" id="QBP17682.1"/>
    </source>
</evidence>
<proteinExistence type="predicted"/>
<comment type="subcellular location">
    <subcellularLocation>
        <location evidence="1">Cell membrane</location>
        <topology evidence="1">Multi-pass membrane protein</topology>
    </subcellularLocation>
</comment>
<protein>
    <submittedName>
        <fullName evidence="11">Acetyltransferase</fullName>
    </submittedName>
</protein>
<feature type="transmembrane region" description="Helical" evidence="9">
    <location>
        <begin position="180"/>
        <end position="202"/>
    </location>
</feature>
<organism evidence="11 12">
    <name type="scientific">Acetilactobacillus jinshanensis</name>
    <dbReference type="NCBI Taxonomy" id="1720083"/>
    <lineage>
        <taxon>Bacteria</taxon>
        <taxon>Bacillati</taxon>
        <taxon>Bacillota</taxon>
        <taxon>Bacilli</taxon>
        <taxon>Lactobacillales</taxon>
        <taxon>Lactobacillaceae</taxon>
        <taxon>Acetilactobacillus</taxon>
    </lineage>
</organism>
<feature type="transmembrane region" description="Helical" evidence="9">
    <location>
        <begin position="156"/>
        <end position="173"/>
    </location>
</feature>
<feature type="transmembrane region" description="Helical" evidence="9">
    <location>
        <begin position="44"/>
        <end position="65"/>
    </location>
</feature>
<dbReference type="CDD" id="cd01840">
    <property type="entry name" value="SGNH_hydrolase_yrhL_like"/>
    <property type="match status" value="1"/>
</dbReference>